<name>A0A0G0BS05_9BACT</name>
<comment type="caution">
    <text evidence="3">The sequence shown here is derived from an EMBL/GenBank/DDBJ whole genome shotgun (WGS) entry which is preliminary data.</text>
</comment>
<dbReference type="Pfam" id="PF00534">
    <property type="entry name" value="Glycos_transf_1"/>
    <property type="match status" value="1"/>
</dbReference>
<accession>A0A0G0BS05</accession>
<proteinExistence type="predicted"/>
<dbReference type="PANTHER" id="PTHR45947">
    <property type="entry name" value="SULFOQUINOVOSYL TRANSFERASE SQD2"/>
    <property type="match status" value="1"/>
</dbReference>
<dbReference type="Gene3D" id="3.40.50.2000">
    <property type="entry name" value="Glycogen Phosphorylase B"/>
    <property type="match status" value="2"/>
</dbReference>
<dbReference type="InterPro" id="IPR050194">
    <property type="entry name" value="Glycosyltransferase_grp1"/>
</dbReference>
<dbReference type="InterPro" id="IPR028098">
    <property type="entry name" value="Glyco_trans_4-like_N"/>
</dbReference>
<evidence type="ECO:0000313" key="4">
    <source>
        <dbReference type="Proteomes" id="UP000034349"/>
    </source>
</evidence>
<gene>
    <name evidence="3" type="ORF">UR23_C0040G0004</name>
</gene>
<evidence type="ECO:0000259" key="2">
    <source>
        <dbReference type="Pfam" id="PF13439"/>
    </source>
</evidence>
<dbReference type="AlphaFoldDB" id="A0A0G0BS05"/>
<dbReference type="SUPFAM" id="SSF53756">
    <property type="entry name" value="UDP-Glycosyltransferase/glycogen phosphorylase"/>
    <property type="match status" value="1"/>
</dbReference>
<sequence>MKKQLHVGLVLLNLPLDKSCGSCRHVGDLATALVKKGIRVTVFASRSKDQKHVSTLKGRRIHIREIDFPNLGSWKNFVDPKNSRFVNKGIFDCINSIILENRRNPINVLNVQHIVGSSIVGVVIKHFLGIPFITTCHGSDIYELSDIKYKKMFSLVNEGDGLLCVSNDVYKSILSINKNIRNVKKSVVVTLGVNKDVFCYSNRQRKRQVIFAGRLMKEKGVEEAIKVFLKATNIGKLSNYKLVIAGDGVLKTILKKKYYSYLKNKKITFLDTLSQKELARTMGESKVLLFTSTWNEPFGMVLTEAIATGTPVLANDVGRVKEIVSKNSGIVISRNDWTSFAIELRALLLDYVKWNYLSRGAKVTSEHYNWDRMAKGIIKVYESTIN</sequence>
<keyword evidence="3" id="KW-0808">Transferase</keyword>
<dbReference type="InterPro" id="IPR001296">
    <property type="entry name" value="Glyco_trans_1"/>
</dbReference>
<feature type="domain" description="Glycosyltransferase subfamily 4-like N-terminal" evidence="2">
    <location>
        <begin position="24"/>
        <end position="194"/>
    </location>
</feature>
<evidence type="ECO:0000313" key="3">
    <source>
        <dbReference type="EMBL" id="KKP33912.1"/>
    </source>
</evidence>
<dbReference type="Proteomes" id="UP000034349">
    <property type="component" value="Unassembled WGS sequence"/>
</dbReference>
<evidence type="ECO:0000259" key="1">
    <source>
        <dbReference type="Pfam" id="PF00534"/>
    </source>
</evidence>
<dbReference type="EMBL" id="LBOK01000040">
    <property type="protein sequence ID" value="KKP33912.1"/>
    <property type="molecule type" value="Genomic_DNA"/>
</dbReference>
<dbReference type="PANTHER" id="PTHR45947:SF3">
    <property type="entry name" value="SULFOQUINOVOSYL TRANSFERASE SQD2"/>
    <property type="match status" value="1"/>
</dbReference>
<dbReference type="CDD" id="cd03801">
    <property type="entry name" value="GT4_PimA-like"/>
    <property type="match status" value="1"/>
</dbReference>
<dbReference type="Pfam" id="PF13439">
    <property type="entry name" value="Glyco_transf_4"/>
    <property type="match status" value="1"/>
</dbReference>
<feature type="domain" description="Glycosyl transferase family 1" evidence="1">
    <location>
        <begin position="203"/>
        <end position="359"/>
    </location>
</feature>
<reference evidence="3 4" key="1">
    <citation type="journal article" date="2015" name="Nature">
        <title>rRNA introns, odd ribosomes, and small enigmatic genomes across a large radiation of phyla.</title>
        <authorList>
            <person name="Brown C.T."/>
            <person name="Hug L.A."/>
            <person name="Thomas B.C."/>
            <person name="Sharon I."/>
            <person name="Castelle C.J."/>
            <person name="Singh A."/>
            <person name="Wilkins M.J."/>
            <person name="Williams K.H."/>
            <person name="Banfield J.F."/>
        </authorList>
    </citation>
    <scope>NUCLEOTIDE SEQUENCE [LARGE SCALE GENOMIC DNA]</scope>
</reference>
<organism evidence="3 4">
    <name type="scientific">Candidatus Roizmanbacteria bacterium GW2011_GWA2_32_13</name>
    <dbReference type="NCBI Taxonomy" id="1618475"/>
    <lineage>
        <taxon>Bacteria</taxon>
        <taxon>Candidatus Roizmaniibacteriota</taxon>
    </lineage>
</organism>
<protein>
    <submittedName>
        <fullName evidence="3">Glycosyltransferase, GT1 family</fullName>
    </submittedName>
</protein>
<dbReference type="GO" id="GO:0016757">
    <property type="term" value="F:glycosyltransferase activity"/>
    <property type="evidence" value="ECO:0007669"/>
    <property type="project" value="InterPro"/>
</dbReference>